<proteinExistence type="predicted"/>
<comment type="caution">
    <text evidence="2">The sequence shown here is derived from an EMBL/GenBank/DDBJ whole genome shotgun (WGS) entry which is preliminary data.</text>
</comment>
<reference evidence="2" key="1">
    <citation type="journal article" date="2022" name="bioRxiv">
        <title>Sequencing and chromosome-scale assembly of the giantPleurodeles waltlgenome.</title>
        <authorList>
            <person name="Brown T."/>
            <person name="Elewa A."/>
            <person name="Iarovenko S."/>
            <person name="Subramanian E."/>
            <person name="Araus A.J."/>
            <person name="Petzold A."/>
            <person name="Susuki M."/>
            <person name="Suzuki K.-i.T."/>
            <person name="Hayashi T."/>
            <person name="Toyoda A."/>
            <person name="Oliveira C."/>
            <person name="Osipova E."/>
            <person name="Leigh N.D."/>
            <person name="Simon A."/>
            <person name="Yun M.H."/>
        </authorList>
    </citation>
    <scope>NUCLEOTIDE SEQUENCE</scope>
    <source>
        <strain evidence="2">20211129_DDA</strain>
        <tissue evidence="2">Liver</tissue>
    </source>
</reference>
<dbReference type="AlphaFoldDB" id="A0AAV7UJP4"/>
<keyword evidence="3" id="KW-1185">Reference proteome</keyword>
<name>A0AAV7UJP4_PLEWA</name>
<sequence>MTPGLRKHIPKGVGKTQDQLWGYRTERGTGIGTEALRGWELQENQNGGATKEKEPAAPRPWRMQSETA</sequence>
<feature type="region of interest" description="Disordered" evidence="1">
    <location>
        <begin position="40"/>
        <end position="68"/>
    </location>
</feature>
<dbReference type="Proteomes" id="UP001066276">
    <property type="component" value="Chromosome 3_1"/>
</dbReference>
<gene>
    <name evidence="2" type="ORF">NDU88_005766</name>
</gene>
<protein>
    <submittedName>
        <fullName evidence="2">Uncharacterized protein</fullName>
    </submittedName>
</protein>
<organism evidence="2 3">
    <name type="scientific">Pleurodeles waltl</name>
    <name type="common">Iberian ribbed newt</name>
    <dbReference type="NCBI Taxonomy" id="8319"/>
    <lineage>
        <taxon>Eukaryota</taxon>
        <taxon>Metazoa</taxon>
        <taxon>Chordata</taxon>
        <taxon>Craniata</taxon>
        <taxon>Vertebrata</taxon>
        <taxon>Euteleostomi</taxon>
        <taxon>Amphibia</taxon>
        <taxon>Batrachia</taxon>
        <taxon>Caudata</taxon>
        <taxon>Salamandroidea</taxon>
        <taxon>Salamandridae</taxon>
        <taxon>Pleurodelinae</taxon>
        <taxon>Pleurodeles</taxon>
    </lineage>
</organism>
<evidence type="ECO:0000256" key="1">
    <source>
        <dbReference type="SAM" id="MobiDB-lite"/>
    </source>
</evidence>
<dbReference type="EMBL" id="JANPWB010000005">
    <property type="protein sequence ID" value="KAJ1189013.1"/>
    <property type="molecule type" value="Genomic_DNA"/>
</dbReference>
<evidence type="ECO:0000313" key="2">
    <source>
        <dbReference type="EMBL" id="KAJ1189013.1"/>
    </source>
</evidence>
<evidence type="ECO:0000313" key="3">
    <source>
        <dbReference type="Proteomes" id="UP001066276"/>
    </source>
</evidence>
<accession>A0AAV7UJP4</accession>